<feature type="chain" id="PRO_5027587140" evidence="1">
    <location>
        <begin position="23"/>
        <end position="191"/>
    </location>
</feature>
<dbReference type="Pfam" id="PF10989">
    <property type="entry name" value="DUF2808"/>
    <property type="match status" value="1"/>
</dbReference>
<gene>
    <name evidence="2" type="ORF">ENR15_21475</name>
</gene>
<keyword evidence="1" id="KW-0732">Signal</keyword>
<comment type="caution">
    <text evidence="2">The sequence shown here is derived from an EMBL/GenBank/DDBJ whole genome shotgun (WGS) entry which is preliminary data.</text>
</comment>
<organism evidence="2">
    <name type="scientific">Planktothricoides sp. SpSt-374</name>
    <dbReference type="NCBI Taxonomy" id="2282167"/>
    <lineage>
        <taxon>Bacteria</taxon>
        <taxon>Bacillati</taxon>
        <taxon>Cyanobacteriota</taxon>
        <taxon>Cyanophyceae</taxon>
        <taxon>Oscillatoriophycideae</taxon>
        <taxon>Oscillatoriales</taxon>
        <taxon>Oscillatoriaceae</taxon>
        <taxon>Planktothricoides</taxon>
    </lineage>
</organism>
<dbReference type="InterPro" id="IPR021256">
    <property type="entry name" value="DUF2808"/>
</dbReference>
<sequence>MWKGSWWAAAAVVWVAVDTAAAVQLADGTVYFTQPPRLLEAVATQTAASAWGSRYYFTIQLPENSGESLQKLAIFQHNGSDTVRFDLAATRANQGNYGAHGSPLTVGAVTQESLPDYAGREKSALVVTFSPPVPPGQTVTIALHPKHNPQYPGVYLFGVTAFPPGDRVHPQFLGFGRLHFYSNDDWPVRFW</sequence>
<reference evidence="2" key="1">
    <citation type="journal article" date="2020" name="mSystems">
        <title>Genome- and Community-Level Interaction Insights into Carbon Utilization and Element Cycling Functions of Hydrothermarchaeota in Hydrothermal Sediment.</title>
        <authorList>
            <person name="Zhou Z."/>
            <person name="Liu Y."/>
            <person name="Xu W."/>
            <person name="Pan J."/>
            <person name="Luo Z.H."/>
            <person name="Li M."/>
        </authorList>
    </citation>
    <scope>NUCLEOTIDE SEQUENCE [LARGE SCALE GENOMIC DNA]</scope>
    <source>
        <strain evidence="2">SpSt-374</strain>
    </source>
</reference>
<feature type="signal peptide" evidence="1">
    <location>
        <begin position="1"/>
        <end position="22"/>
    </location>
</feature>
<proteinExistence type="predicted"/>
<protein>
    <submittedName>
        <fullName evidence="2">DUF2808 domain-containing protein</fullName>
    </submittedName>
</protein>
<dbReference type="EMBL" id="DSPX01000218">
    <property type="protein sequence ID" value="HGG03135.1"/>
    <property type="molecule type" value="Genomic_DNA"/>
</dbReference>
<accession>A0A7C3VVW1</accession>
<dbReference type="AlphaFoldDB" id="A0A7C3VVW1"/>
<name>A0A7C3VVW1_9CYAN</name>
<evidence type="ECO:0000313" key="2">
    <source>
        <dbReference type="EMBL" id="HGG03135.1"/>
    </source>
</evidence>
<evidence type="ECO:0000256" key="1">
    <source>
        <dbReference type="SAM" id="SignalP"/>
    </source>
</evidence>